<dbReference type="OrthoDB" id="958254at2759"/>
<dbReference type="PANTHER" id="PTHR13234">
    <property type="entry name" value="GAMMA-INTERFERON INDUCIBLE LYSOSOMAL THIOL REDUCTASE GILT"/>
    <property type="match status" value="1"/>
</dbReference>
<comment type="similarity">
    <text evidence="1">Belongs to the GILT family.</text>
</comment>
<dbReference type="FunCoup" id="A0A6P8YKH4">
    <property type="interactions" value="25"/>
</dbReference>
<dbReference type="InParanoid" id="A0A6P8YKH4"/>
<protein>
    <submittedName>
        <fullName evidence="5">Gamma-interferon-inducible lysosomal thiol reductase-like</fullName>
    </submittedName>
</protein>
<evidence type="ECO:0000313" key="5">
    <source>
        <dbReference type="RefSeq" id="XP_034237236.1"/>
    </source>
</evidence>
<evidence type="ECO:0000313" key="4">
    <source>
        <dbReference type="Proteomes" id="UP000515158"/>
    </source>
</evidence>
<evidence type="ECO:0000256" key="3">
    <source>
        <dbReference type="SAM" id="Phobius"/>
    </source>
</evidence>
<reference evidence="5" key="1">
    <citation type="submission" date="2025-08" db="UniProtKB">
        <authorList>
            <consortium name="RefSeq"/>
        </authorList>
    </citation>
    <scope>IDENTIFICATION</scope>
    <source>
        <tissue evidence="5">Total insect</tissue>
    </source>
</reference>
<dbReference type="Pfam" id="PF03227">
    <property type="entry name" value="GILT"/>
    <property type="match status" value="1"/>
</dbReference>
<organism evidence="5">
    <name type="scientific">Thrips palmi</name>
    <name type="common">Melon thrips</name>
    <dbReference type="NCBI Taxonomy" id="161013"/>
    <lineage>
        <taxon>Eukaryota</taxon>
        <taxon>Metazoa</taxon>
        <taxon>Ecdysozoa</taxon>
        <taxon>Arthropoda</taxon>
        <taxon>Hexapoda</taxon>
        <taxon>Insecta</taxon>
        <taxon>Pterygota</taxon>
        <taxon>Neoptera</taxon>
        <taxon>Paraneoptera</taxon>
        <taxon>Thysanoptera</taxon>
        <taxon>Terebrantia</taxon>
        <taxon>Thripoidea</taxon>
        <taxon>Thripidae</taxon>
        <taxon>Thrips</taxon>
    </lineage>
</organism>
<name>A0A6P8YKH4_THRPL</name>
<keyword evidence="4" id="KW-1185">Reference proteome</keyword>
<keyword evidence="3" id="KW-0812">Transmembrane</keyword>
<accession>A0A6P8YKH4</accession>
<sequence>MHCKMNSVLRQRLVFVIFAVIFFWTTLRIFYSRQPPSLTRVELSEDGSSTVITLLPVLIEVYYEALCPDSRSFLLTQLLPTFEKIPEAMNLQLIPYGKAKTTPSGKSYKFECQHGPTECLANKVHACGMNIISNPETRIQYAACMIADNWNPESAGSSCAKKYDIDWESIWTCAKGNQGSNLLALYGKKTDKIGYINFIPTIALQGSTENQPAILKNLQKEICHLYKEDKPDGCSKVSNE</sequence>
<keyword evidence="3" id="KW-1133">Transmembrane helix</keyword>
<gene>
    <name evidence="5" type="primary">LOC117642797</name>
</gene>
<dbReference type="RefSeq" id="XP_034237236.1">
    <property type="nucleotide sequence ID" value="XM_034381345.1"/>
</dbReference>
<dbReference type="PANTHER" id="PTHR13234:SF71">
    <property type="entry name" value="GAMMA-INTERFERON-INDUCIBLE LYSOSOMAL THIOL REDUCTASE-LIKE PROTEIN"/>
    <property type="match status" value="1"/>
</dbReference>
<dbReference type="Proteomes" id="UP000515158">
    <property type="component" value="Unplaced"/>
</dbReference>
<keyword evidence="2" id="KW-0325">Glycoprotein</keyword>
<evidence type="ECO:0000256" key="2">
    <source>
        <dbReference type="ARBA" id="ARBA00023180"/>
    </source>
</evidence>
<dbReference type="GO" id="GO:0016671">
    <property type="term" value="F:oxidoreductase activity, acting on a sulfur group of donors, disulfide as acceptor"/>
    <property type="evidence" value="ECO:0007669"/>
    <property type="project" value="InterPro"/>
</dbReference>
<evidence type="ECO:0000256" key="1">
    <source>
        <dbReference type="ARBA" id="ARBA00005679"/>
    </source>
</evidence>
<feature type="transmembrane region" description="Helical" evidence="3">
    <location>
        <begin position="12"/>
        <end position="31"/>
    </location>
</feature>
<keyword evidence="3" id="KW-0472">Membrane</keyword>
<dbReference type="KEGG" id="tpal:117642797"/>
<proteinExistence type="inferred from homology"/>
<dbReference type="AlphaFoldDB" id="A0A6P8YKH4"/>
<dbReference type="InterPro" id="IPR004911">
    <property type="entry name" value="Interferon-induced_GILT"/>
</dbReference>
<dbReference type="GeneID" id="117642797"/>